<evidence type="ECO:0000256" key="1">
    <source>
        <dbReference type="SAM" id="MobiDB-lite"/>
    </source>
</evidence>
<feature type="compositionally biased region" description="Polar residues" evidence="1">
    <location>
        <begin position="91"/>
        <end position="100"/>
    </location>
</feature>
<evidence type="ECO:0008006" key="5">
    <source>
        <dbReference type="Google" id="ProtNLM"/>
    </source>
</evidence>
<feature type="signal peptide" evidence="2">
    <location>
        <begin position="1"/>
        <end position="22"/>
    </location>
</feature>
<organism evidence="3 4">
    <name type="scientific">Heterodera trifolii</name>
    <dbReference type="NCBI Taxonomy" id="157864"/>
    <lineage>
        <taxon>Eukaryota</taxon>
        <taxon>Metazoa</taxon>
        <taxon>Ecdysozoa</taxon>
        <taxon>Nematoda</taxon>
        <taxon>Chromadorea</taxon>
        <taxon>Rhabditida</taxon>
        <taxon>Tylenchina</taxon>
        <taxon>Tylenchomorpha</taxon>
        <taxon>Tylenchoidea</taxon>
        <taxon>Heteroderidae</taxon>
        <taxon>Heteroderinae</taxon>
        <taxon>Heterodera</taxon>
    </lineage>
</organism>
<protein>
    <recommendedName>
        <fullName evidence="5">Secreted protein</fullName>
    </recommendedName>
</protein>
<dbReference type="AlphaFoldDB" id="A0ABD2LB47"/>
<keyword evidence="2" id="KW-0732">Signal</keyword>
<proteinExistence type="predicted"/>
<feature type="region of interest" description="Disordered" evidence="1">
    <location>
        <begin position="72"/>
        <end position="100"/>
    </location>
</feature>
<accession>A0ABD2LB47</accession>
<dbReference type="EMBL" id="JBICBT010000471">
    <property type="protein sequence ID" value="KAL3112426.1"/>
    <property type="molecule type" value="Genomic_DNA"/>
</dbReference>
<dbReference type="Proteomes" id="UP001620626">
    <property type="component" value="Unassembled WGS sequence"/>
</dbReference>
<name>A0ABD2LB47_9BILA</name>
<evidence type="ECO:0000313" key="4">
    <source>
        <dbReference type="Proteomes" id="UP001620626"/>
    </source>
</evidence>
<evidence type="ECO:0000313" key="3">
    <source>
        <dbReference type="EMBL" id="KAL3112426.1"/>
    </source>
</evidence>
<sequence length="100" mass="11152">MALRVLPIVILALFFIFDGTFAKTEDEIKQTQLLKILSSKTPKNSSVQTEDIEDAIAYMKLTNKEGYESRMTKGTCAKQGDEANHGRAEQQKNGNKNDAN</sequence>
<evidence type="ECO:0000256" key="2">
    <source>
        <dbReference type="SAM" id="SignalP"/>
    </source>
</evidence>
<feature type="compositionally biased region" description="Basic and acidic residues" evidence="1">
    <location>
        <begin position="79"/>
        <end position="90"/>
    </location>
</feature>
<gene>
    <name evidence="3" type="ORF">niasHT_018519</name>
</gene>
<feature type="chain" id="PRO_5044840946" description="Secreted protein" evidence="2">
    <location>
        <begin position="23"/>
        <end position="100"/>
    </location>
</feature>
<comment type="caution">
    <text evidence="3">The sequence shown here is derived from an EMBL/GenBank/DDBJ whole genome shotgun (WGS) entry which is preliminary data.</text>
</comment>
<keyword evidence="4" id="KW-1185">Reference proteome</keyword>
<reference evidence="3 4" key="1">
    <citation type="submission" date="2024-10" db="EMBL/GenBank/DDBJ databases">
        <authorList>
            <person name="Kim D."/>
        </authorList>
    </citation>
    <scope>NUCLEOTIDE SEQUENCE [LARGE SCALE GENOMIC DNA]</scope>
    <source>
        <strain evidence="3">BH-2024</strain>
    </source>
</reference>